<dbReference type="GO" id="GO:0008270">
    <property type="term" value="F:zinc ion binding"/>
    <property type="evidence" value="ECO:0007669"/>
    <property type="project" value="UniProtKB-KW"/>
</dbReference>
<comment type="catalytic activity">
    <reaction evidence="1 10">
        <text>ATP-independent breakage of single-stranded DNA, followed by passage and rejoining.</text>
        <dbReference type="EC" id="5.6.2.1"/>
    </reaction>
</comment>
<feature type="region of interest" description="Disordered" evidence="11">
    <location>
        <begin position="635"/>
        <end position="657"/>
    </location>
</feature>
<dbReference type="InterPro" id="IPR023406">
    <property type="entry name" value="Topo_IA_AS"/>
</dbReference>
<dbReference type="Pfam" id="PF01396">
    <property type="entry name" value="Zn_ribbon_Top1"/>
    <property type="match status" value="1"/>
</dbReference>
<feature type="region of interest" description="Interaction with DNA" evidence="10">
    <location>
        <begin position="166"/>
        <end position="171"/>
    </location>
</feature>
<dbReference type="RefSeq" id="WP_350331800.1">
    <property type="nucleotide sequence ID" value="NZ_CP054719.1"/>
</dbReference>
<dbReference type="SMART" id="SM00437">
    <property type="entry name" value="TOP1Ac"/>
    <property type="match status" value="1"/>
</dbReference>
<feature type="site" description="Interaction with DNA" evidence="10">
    <location>
        <position position="497"/>
    </location>
</feature>
<feature type="site" description="Interaction with DNA" evidence="10">
    <location>
        <position position="304"/>
    </location>
</feature>
<dbReference type="Gene3D" id="3.40.50.140">
    <property type="match status" value="1"/>
</dbReference>
<keyword evidence="15" id="KW-1185">Reference proteome</keyword>
<dbReference type="AlphaFoldDB" id="A0A7L9RUR4"/>
<dbReference type="EC" id="5.6.2.1" evidence="10"/>
<dbReference type="KEGG" id="pbal:CPBP_01033"/>
<keyword evidence="6" id="KW-0460">Magnesium</keyword>
<evidence type="ECO:0000256" key="4">
    <source>
        <dbReference type="ARBA" id="ARBA00022771"/>
    </source>
</evidence>
<keyword evidence="9 10" id="KW-0413">Isomerase</keyword>
<dbReference type="InterPro" id="IPR013498">
    <property type="entry name" value="Topo_IA_Znf"/>
</dbReference>
<evidence type="ECO:0000259" key="13">
    <source>
        <dbReference type="PROSITE" id="PS52039"/>
    </source>
</evidence>
<evidence type="ECO:0000256" key="10">
    <source>
        <dbReference type="HAMAP-Rule" id="MF_00952"/>
    </source>
</evidence>
<evidence type="ECO:0000256" key="7">
    <source>
        <dbReference type="ARBA" id="ARBA00023029"/>
    </source>
</evidence>
<comment type="function">
    <text evidence="10">Releases the supercoiling and torsional tension of DNA, which is introduced during the DNA replication and transcription, by transiently cleaving and rejoining one strand of the DNA duplex. Introduces a single-strand break via transesterification at a target site in duplex DNA. The scissile phosphodiester is attacked by the catalytic tyrosine of the enzyme, resulting in the formation of a DNA-(5'-phosphotyrosyl)-enzyme intermediate and the expulsion of a 3'-OH DNA strand. The free DNA strand then undergoes passage around the unbroken strand, thus removing DNA supercoils. Finally, in the religation step, the DNA 3'-OH attacks the covalent intermediate to expel the active-site tyrosine and restore the DNA phosphodiester backbone.</text>
</comment>
<dbReference type="InterPro" id="IPR005733">
    <property type="entry name" value="TopoI_bac-type"/>
</dbReference>
<evidence type="ECO:0000256" key="5">
    <source>
        <dbReference type="ARBA" id="ARBA00022833"/>
    </source>
</evidence>
<keyword evidence="7 10" id="KW-0799">Topoisomerase</keyword>
<dbReference type="GO" id="GO:0005694">
    <property type="term" value="C:chromosome"/>
    <property type="evidence" value="ECO:0007669"/>
    <property type="project" value="InterPro"/>
</dbReference>
<dbReference type="SMART" id="SM00436">
    <property type="entry name" value="TOP1Bc"/>
    <property type="match status" value="1"/>
</dbReference>
<dbReference type="HAMAP" id="MF_00952">
    <property type="entry name" value="Topoisom_1_prok"/>
    <property type="match status" value="1"/>
</dbReference>
<dbReference type="GO" id="GO:0003917">
    <property type="term" value="F:DNA topoisomerase type I (single strand cut, ATP-independent) activity"/>
    <property type="evidence" value="ECO:0007669"/>
    <property type="project" value="UniProtKB-UniRule"/>
</dbReference>
<dbReference type="InterPro" id="IPR006171">
    <property type="entry name" value="TOPRIM_dom"/>
</dbReference>
<dbReference type="PANTHER" id="PTHR42785:SF1">
    <property type="entry name" value="DNA TOPOISOMERASE"/>
    <property type="match status" value="1"/>
</dbReference>
<dbReference type="PROSITE" id="PS50880">
    <property type="entry name" value="TOPRIM"/>
    <property type="match status" value="1"/>
</dbReference>
<dbReference type="EMBL" id="CP054719">
    <property type="protein sequence ID" value="QOL20249.1"/>
    <property type="molecule type" value="Genomic_DNA"/>
</dbReference>
<comment type="subunit">
    <text evidence="10">Monomer.</text>
</comment>
<feature type="site" description="Interaction with DNA" evidence="10">
    <location>
        <position position="142"/>
    </location>
</feature>
<accession>A0A7L9RUR4</accession>
<dbReference type="SUPFAM" id="SSF56712">
    <property type="entry name" value="Prokaryotic type I DNA topoisomerase"/>
    <property type="match status" value="1"/>
</dbReference>
<dbReference type="SUPFAM" id="SSF57783">
    <property type="entry name" value="Zinc beta-ribbon"/>
    <property type="match status" value="1"/>
</dbReference>
<keyword evidence="3" id="KW-0479">Metal-binding</keyword>
<dbReference type="PROSITE" id="PS00396">
    <property type="entry name" value="TOPO_IA_1"/>
    <property type="match status" value="1"/>
</dbReference>
<keyword evidence="4" id="KW-0863">Zinc-finger</keyword>
<comment type="similarity">
    <text evidence="2 10">Belongs to the type IA topoisomerase family.</text>
</comment>
<dbReference type="Pfam" id="PF13368">
    <property type="entry name" value="Toprim_C_rpt"/>
    <property type="match status" value="2"/>
</dbReference>
<dbReference type="Gene3D" id="3.30.65.10">
    <property type="entry name" value="Bacterial Topoisomerase I, domain 1"/>
    <property type="match status" value="1"/>
</dbReference>
<feature type="domain" description="Topo IA-type catalytic" evidence="13">
    <location>
        <begin position="132"/>
        <end position="566"/>
    </location>
</feature>
<keyword evidence="5" id="KW-0862">Zinc</keyword>
<dbReference type="CDD" id="cd03363">
    <property type="entry name" value="TOPRIM_TopoIA_TopoI"/>
    <property type="match status" value="1"/>
</dbReference>
<evidence type="ECO:0000313" key="15">
    <source>
        <dbReference type="Proteomes" id="UP000594001"/>
    </source>
</evidence>
<name>A0A7L9RUR4_9PROT</name>
<dbReference type="Pfam" id="PF01131">
    <property type="entry name" value="Topoisom_bac"/>
    <property type="match status" value="1"/>
</dbReference>
<dbReference type="PRINTS" id="PR00417">
    <property type="entry name" value="PRTPISMRASEI"/>
</dbReference>
<dbReference type="InterPro" id="IPR013497">
    <property type="entry name" value="Topo_IA_cen"/>
</dbReference>
<reference evidence="14 15" key="1">
    <citation type="submission" date="2020-06" db="EMBL/GenBank/DDBJ databases">
        <title>The endosymbiont of the kinetoplastid Bodo saltans is a Paracaedibacter-like alpha-proteobacterium possessing a putative toxin-antitoxin system.</title>
        <authorList>
            <person name="Midha S."/>
            <person name="Rigden D.J."/>
            <person name="Siozios S."/>
            <person name="Hurst G.D.D."/>
            <person name="Jackson A.P."/>
        </authorList>
    </citation>
    <scope>NUCLEOTIDE SEQUENCE [LARGE SCALE GENOMIC DNA]</scope>
    <source>
        <strain evidence="14">Lake Konstanz</strain>
    </source>
</reference>
<keyword evidence="8 10" id="KW-0238">DNA-binding</keyword>
<dbReference type="InterPro" id="IPR025589">
    <property type="entry name" value="Toprim_C_rpt"/>
</dbReference>
<dbReference type="InterPro" id="IPR000380">
    <property type="entry name" value="Topo_IA"/>
</dbReference>
<feature type="site" description="Interaction with DNA" evidence="10">
    <location>
        <position position="146"/>
    </location>
</feature>
<dbReference type="InterPro" id="IPR034149">
    <property type="entry name" value="TOPRIM_TopoI"/>
</dbReference>
<organism evidence="14 15">
    <name type="scientific">Candidatus Bodocaedibacter vickermanii</name>
    <dbReference type="NCBI Taxonomy" id="2741701"/>
    <lineage>
        <taxon>Bacteria</taxon>
        <taxon>Pseudomonadati</taxon>
        <taxon>Pseudomonadota</taxon>
        <taxon>Alphaproteobacteria</taxon>
        <taxon>Holosporales</taxon>
        <taxon>Candidatus Paracaedibacteraceae</taxon>
        <taxon>Candidatus Bodocaedibacter</taxon>
    </lineage>
</organism>
<dbReference type="Gene3D" id="1.10.290.10">
    <property type="entry name" value="Topoisomerase I, domain 4"/>
    <property type="match status" value="1"/>
</dbReference>
<dbReference type="Pfam" id="PF01751">
    <property type="entry name" value="Toprim"/>
    <property type="match status" value="1"/>
</dbReference>
<evidence type="ECO:0000256" key="3">
    <source>
        <dbReference type="ARBA" id="ARBA00022723"/>
    </source>
</evidence>
<feature type="compositionally biased region" description="Polar residues" evidence="11">
    <location>
        <begin position="635"/>
        <end position="654"/>
    </location>
</feature>
<evidence type="ECO:0000256" key="6">
    <source>
        <dbReference type="ARBA" id="ARBA00022842"/>
    </source>
</evidence>
<evidence type="ECO:0000256" key="8">
    <source>
        <dbReference type="ARBA" id="ARBA00023125"/>
    </source>
</evidence>
<dbReference type="GO" id="GO:0006265">
    <property type="term" value="P:DNA topological change"/>
    <property type="evidence" value="ECO:0007669"/>
    <property type="project" value="UniProtKB-UniRule"/>
</dbReference>
<feature type="active site" description="O-(5'-phospho-DNA)-tyrosine intermediate" evidence="10">
    <location>
        <position position="302"/>
    </location>
</feature>
<dbReference type="InterPro" id="IPR013825">
    <property type="entry name" value="Topo_IA_cen_sub2"/>
</dbReference>
<evidence type="ECO:0000313" key="14">
    <source>
        <dbReference type="EMBL" id="QOL20249.1"/>
    </source>
</evidence>
<dbReference type="PANTHER" id="PTHR42785">
    <property type="entry name" value="DNA TOPOISOMERASE, TYPE IA, CORE"/>
    <property type="match status" value="1"/>
</dbReference>
<dbReference type="SMART" id="SM00493">
    <property type="entry name" value="TOPRIM"/>
    <property type="match status" value="1"/>
</dbReference>
<dbReference type="InterPro" id="IPR013824">
    <property type="entry name" value="Topo_IA_cen_sub1"/>
</dbReference>
<dbReference type="GO" id="GO:0003677">
    <property type="term" value="F:DNA binding"/>
    <property type="evidence" value="ECO:0007669"/>
    <property type="project" value="UniProtKB-KW"/>
</dbReference>
<dbReference type="InterPro" id="IPR028612">
    <property type="entry name" value="Topoisom_1_IA"/>
</dbReference>
<comment type="caution">
    <text evidence="10">Lacks conserved residue(s) required for the propagation of feature annotation.</text>
</comment>
<evidence type="ECO:0000256" key="1">
    <source>
        <dbReference type="ARBA" id="ARBA00000213"/>
    </source>
</evidence>
<protein>
    <recommendedName>
        <fullName evidence="10">DNA topoisomerase 1</fullName>
        <ecNumber evidence="10">5.6.2.1</ecNumber>
    </recommendedName>
    <alternativeName>
        <fullName evidence="10">DNA topoisomerase I</fullName>
    </alternativeName>
</protein>
<feature type="site" description="Interaction with DNA" evidence="10">
    <location>
        <position position="158"/>
    </location>
</feature>
<evidence type="ECO:0000256" key="11">
    <source>
        <dbReference type="SAM" id="MobiDB-lite"/>
    </source>
</evidence>
<dbReference type="InterPro" id="IPR003602">
    <property type="entry name" value="Topo_IA_DNA-bd_dom"/>
</dbReference>
<feature type="site" description="Interaction with DNA" evidence="10">
    <location>
        <position position="143"/>
    </location>
</feature>
<evidence type="ECO:0000259" key="12">
    <source>
        <dbReference type="PROSITE" id="PS50880"/>
    </source>
</evidence>
<dbReference type="Gene3D" id="2.70.20.10">
    <property type="entry name" value="Topoisomerase I, domain 3"/>
    <property type="match status" value="1"/>
</dbReference>
<gene>
    <name evidence="10 14" type="primary">topA</name>
    <name evidence="14" type="ORF">CPBP_01033</name>
</gene>
<dbReference type="PROSITE" id="PS52039">
    <property type="entry name" value="TOPO_IA_2"/>
    <property type="match status" value="1"/>
</dbReference>
<dbReference type="Proteomes" id="UP000594001">
    <property type="component" value="Chromosome"/>
</dbReference>
<dbReference type="Gene3D" id="1.10.460.10">
    <property type="entry name" value="Topoisomerase I, domain 2"/>
    <property type="match status" value="1"/>
</dbReference>
<proteinExistence type="inferred from homology"/>
<dbReference type="InterPro" id="IPR023405">
    <property type="entry name" value="Topo_IA_core_domain"/>
</dbReference>
<sequence>MTKLVIVESPAKAKTINTYLGKDYHVIASYGHIRDLPTKQGSVLPEQHFEMVWELNDRGKKQLKEIVSQLKSCDELLLATDPDREGEAISWHVTEELQRQKALKGKPVRRVVFNEITKSAIQKAIDNPRDVDKNLVSAYLARRALDYLMGFTLSPVLWRKLPGSRSAGRVQSVALRLISDREGEIEAFKAQEYWKILGSFFAKKDIETQLIEYKSKKLDRLDIANEAQATSIVTSLNGAEFRVQSIQTKQTKRNPFAPFITSTLQQDASRKFGFSASKTMQLAQQLYEGIDIDGKTVALITYMRTDSTNLSNDALTSIRDYVKDNFDKNYLPDQARQYKTKSKNAQEAHEAIRPVDPKISPKSIEAKVQRDLWRLYDLIWKRAVSSQMSSADIDQTRIDIEDTNKLSVFRATGSVITFDGFMALYNESSDDEDEEKSKLLPALQEGQAVECKAITPEQHFTLPPARYTEASLIKKLEELGIGRPSTYANIIKVLQDRSYVRLDKKRFFCEDRGRIVTAFLHNFFERYVEYDFTAQMETQLDDIADGNQKWDIILKTFWEKLQENVTATNALRITEVIDALNLDLATYLFPAVDGQADPRKCPECKDGILSLKLGKFGSFIGCSNYPTCNHTRKLSSNDTGSTEEGSDNAPSKLTESFEPKEIGQHPETHLPVFLKKGPYGFYIEMVDPEAPPIVVGKKKTKAKPKRASIPKTVAIDSVDLNMAVELLSLPRELGNHPETGWPITVNKGRFGPYIQYNDAFTSLPDSLSVYTVTLNEAVDILAKPKEKKTKKPAK</sequence>
<feature type="domain" description="Toprim" evidence="12">
    <location>
        <begin position="2"/>
        <end position="118"/>
    </location>
</feature>
<evidence type="ECO:0000256" key="2">
    <source>
        <dbReference type="ARBA" id="ARBA00009446"/>
    </source>
</evidence>
<dbReference type="CDD" id="cd00186">
    <property type="entry name" value="TOP1Ac"/>
    <property type="match status" value="1"/>
</dbReference>
<dbReference type="InterPro" id="IPR003601">
    <property type="entry name" value="Topo_IA_2"/>
</dbReference>
<dbReference type="NCBIfam" id="TIGR01051">
    <property type="entry name" value="topA_bact"/>
    <property type="match status" value="1"/>
</dbReference>
<evidence type="ECO:0000256" key="9">
    <source>
        <dbReference type="ARBA" id="ARBA00023235"/>
    </source>
</evidence>
<dbReference type="InterPro" id="IPR013826">
    <property type="entry name" value="Topo_IA_cen_sub3"/>
</dbReference>
<feature type="site" description="Interaction with DNA" evidence="10">
    <location>
        <position position="32"/>
    </location>
</feature>